<feature type="domain" description="Ig-like" evidence="5">
    <location>
        <begin position="227"/>
        <end position="306"/>
    </location>
</feature>
<name>A0ABN9LX21_9NEOB</name>
<feature type="domain" description="Ig-like" evidence="5">
    <location>
        <begin position="343"/>
        <end position="424"/>
    </location>
</feature>
<dbReference type="Gene3D" id="3.30.420.10">
    <property type="entry name" value="Ribonuclease H-like superfamily/Ribonuclease H"/>
    <property type="match status" value="1"/>
</dbReference>
<dbReference type="InterPro" id="IPR013783">
    <property type="entry name" value="Ig-like_fold"/>
</dbReference>
<evidence type="ECO:0000256" key="4">
    <source>
        <dbReference type="SAM" id="Phobius"/>
    </source>
</evidence>
<proteinExistence type="predicted"/>
<dbReference type="PROSITE" id="PS50835">
    <property type="entry name" value="IG_LIKE"/>
    <property type="match status" value="3"/>
</dbReference>
<keyword evidence="4" id="KW-0812">Transmembrane</keyword>
<dbReference type="Pfam" id="PF13895">
    <property type="entry name" value="Ig_2"/>
    <property type="match status" value="2"/>
</dbReference>
<dbReference type="PANTHER" id="PTHR46958">
    <property type="entry name" value="B-CELL RECEPTOR CD22"/>
    <property type="match status" value="1"/>
</dbReference>
<dbReference type="Pfam" id="PF08205">
    <property type="entry name" value="C2-set_2"/>
    <property type="match status" value="1"/>
</dbReference>
<dbReference type="Pfam" id="PF13358">
    <property type="entry name" value="DDE_3"/>
    <property type="match status" value="1"/>
</dbReference>
<keyword evidence="3" id="KW-1015">Disulfide bond</keyword>
<keyword evidence="2 4" id="KW-0472">Membrane</keyword>
<dbReference type="InterPro" id="IPR036179">
    <property type="entry name" value="Ig-like_dom_sf"/>
</dbReference>
<protein>
    <recommendedName>
        <fullName evidence="5">Ig-like domain-containing protein</fullName>
    </recommendedName>
</protein>
<feature type="domain" description="Ig-like" evidence="5">
    <location>
        <begin position="130"/>
        <end position="220"/>
    </location>
</feature>
<keyword evidence="7" id="KW-1185">Reference proteome</keyword>
<dbReference type="InterPro" id="IPR036397">
    <property type="entry name" value="RNaseH_sf"/>
</dbReference>
<feature type="transmembrane region" description="Helical" evidence="4">
    <location>
        <begin position="434"/>
        <end position="456"/>
    </location>
</feature>
<accession>A0ABN9LX21</accession>
<organism evidence="6 7">
    <name type="scientific">Ranitomeya imitator</name>
    <name type="common">mimic poison frog</name>
    <dbReference type="NCBI Taxonomy" id="111125"/>
    <lineage>
        <taxon>Eukaryota</taxon>
        <taxon>Metazoa</taxon>
        <taxon>Chordata</taxon>
        <taxon>Craniata</taxon>
        <taxon>Vertebrata</taxon>
        <taxon>Euteleostomi</taxon>
        <taxon>Amphibia</taxon>
        <taxon>Batrachia</taxon>
        <taxon>Anura</taxon>
        <taxon>Neobatrachia</taxon>
        <taxon>Hyloidea</taxon>
        <taxon>Dendrobatidae</taxon>
        <taxon>Dendrobatinae</taxon>
        <taxon>Ranitomeya</taxon>
    </lineage>
</organism>
<dbReference type="SMART" id="SM00409">
    <property type="entry name" value="IG"/>
    <property type="match status" value="3"/>
</dbReference>
<dbReference type="InterPro" id="IPR038717">
    <property type="entry name" value="Tc1-like_DDE_dom"/>
</dbReference>
<evidence type="ECO:0000259" key="5">
    <source>
        <dbReference type="PROSITE" id="PS50835"/>
    </source>
</evidence>
<dbReference type="Proteomes" id="UP001176940">
    <property type="component" value="Unassembled WGS sequence"/>
</dbReference>
<reference evidence="6" key="1">
    <citation type="submission" date="2023-07" db="EMBL/GenBank/DDBJ databases">
        <authorList>
            <person name="Stuckert A."/>
        </authorList>
    </citation>
    <scope>NUCLEOTIDE SEQUENCE</scope>
</reference>
<evidence type="ECO:0000256" key="3">
    <source>
        <dbReference type="ARBA" id="ARBA00023157"/>
    </source>
</evidence>
<dbReference type="EMBL" id="CAUEEQ010030954">
    <property type="protein sequence ID" value="CAJ0950023.1"/>
    <property type="molecule type" value="Genomic_DNA"/>
</dbReference>
<evidence type="ECO:0000313" key="7">
    <source>
        <dbReference type="Proteomes" id="UP001176940"/>
    </source>
</evidence>
<keyword evidence="4" id="KW-1133">Transmembrane helix</keyword>
<dbReference type="SUPFAM" id="SSF48726">
    <property type="entry name" value="Immunoglobulin"/>
    <property type="match status" value="3"/>
</dbReference>
<evidence type="ECO:0000256" key="1">
    <source>
        <dbReference type="ARBA" id="ARBA00004167"/>
    </source>
</evidence>
<dbReference type="InterPro" id="IPR013162">
    <property type="entry name" value="CD80_C2-set"/>
</dbReference>
<comment type="caution">
    <text evidence="6">The sequence shown here is derived from an EMBL/GenBank/DDBJ whole genome shotgun (WGS) entry which is preliminary data.</text>
</comment>
<dbReference type="PANTHER" id="PTHR46958:SF1">
    <property type="entry name" value="B-CELL RECEPTOR CD22"/>
    <property type="match status" value="1"/>
</dbReference>
<comment type="subcellular location">
    <subcellularLocation>
        <location evidence="1">Membrane</location>
        <topology evidence="1">Single-pass membrane protein</topology>
    </subcellularLocation>
</comment>
<dbReference type="InterPro" id="IPR007110">
    <property type="entry name" value="Ig-like_dom"/>
</dbReference>
<dbReference type="InterPro" id="IPR003599">
    <property type="entry name" value="Ig_sub"/>
</dbReference>
<sequence>MAFNGTGSLVFIDDIRADKSSRMNSEVYRDILSAQIQPNAAKLIGRRFIVQMDNDPKHTAKATQEFMSAKKWNILQWPSQSPDLNPIEHAFHLLKSRLKTERPTNKQDLKAAAVKAWQSIKKEETQHAGPSLKIQTVPEMKENTQVTLRCSIDYYCPFYDMSLTWLQDLNGDVKMYTKNDTSGISVTTTLTFLPSWKDHSKNVSCVLHRTNEETDSRTIQLDVKYAPRNVKVVVKPDTKQLKEGTEVTFECIVNSSNPEVTYIAWYQNNKFVVTFSKKKSILAKDAGTYMCEASNEIGRSSSNKVSVEVLYPPKNSKCTIVNSNQKKEGEQVTFQCQSQQNSPKNVTIKVSPGNSVTENTKVQLNCTANAPTLEKLTYSWYHNDQPLLKYQKEYALESIQMDHAGEYYCVVYNDVGSSKSQVLSLHVLYSSSTIGMYAASGIVSLIILMIFVALIIRFGLKTCRNTESSDLSFFVLKKPRSELSDQLDQHASSEDSLERINYASLQFPASINGRQSQSRAKANHPDPDPNDIYSVLKKPKSTLEYENIGSSKKTQDESQDEIHYAIIPNLNRGTTVRERGPETEYAMLKKC</sequence>
<dbReference type="SMART" id="SM00408">
    <property type="entry name" value="IGc2"/>
    <property type="match status" value="2"/>
</dbReference>
<evidence type="ECO:0000313" key="6">
    <source>
        <dbReference type="EMBL" id="CAJ0950023.1"/>
    </source>
</evidence>
<dbReference type="InterPro" id="IPR003598">
    <property type="entry name" value="Ig_sub2"/>
</dbReference>
<gene>
    <name evidence="6" type="ORF">RIMI_LOCUS12840048</name>
</gene>
<evidence type="ECO:0000256" key="2">
    <source>
        <dbReference type="ARBA" id="ARBA00023136"/>
    </source>
</evidence>
<dbReference type="Gene3D" id="2.60.40.10">
    <property type="entry name" value="Immunoglobulins"/>
    <property type="match status" value="3"/>
</dbReference>